<organism evidence="2 3">
    <name type="scientific">Malus baccata</name>
    <name type="common">Siberian crab apple</name>
    <name type="synonym">Pyrus baccata</name>
    <dbReference type="NCBI Taxonomy" id="106549"/>
    <lineage>
        <taxon>Eukaryota</taxon>
        <taxon>Viridiplantae</taxon>
        <taxon>Streptophyta</taxon>
        <taxon>Embryophyta</taxon>
        <taxon>Tracheophyta</taxon>
        <taxon>Spermatophyta</taxon>
        <taxon>Magnoliopsida</taxon>
        <taxon>eudicotyledons</taxon>
        <taxon>Gunneridae</taxon>
        <taxon>Pentapetalae</taxon>
        <taxon>rosids</taxon>
        <taxon>fabids</taxon>
        <taxon>Rosales</taxon>
        <taxon>Rosaceae</taxon>
        <taxon>Amygdaloideae</taxon>
        <taxon>Maleae</taxon>
        <taxon>Malus</taxon>
    </lineage>
</organism>
<reference evidence="2 3" key="1">
    <citation type="journal article" date="2019" name="G3 (Bethesda)">
        <title>Sequencing of a Wild Apple (Malus baccata) Genome Unravels the Differences Between Cultivated and Wild Apple Species Regarding Disease Resistance and Cold Tolerance.</title>
        <authorList>
            <person name="Chen X."/>
        </authorList>
    </citation>
    <scope>NUCLEOTIDE SEQUENCE [LARGE SCALE GENOMIC DNA]</scope>
    <source>
        <strain evidence="3">cv. Shandingzi</strain>
        <tissue evidence="2">Leaves</tissue>
    </source>
</reference>
<sequence length="104" mass="12051">MISATEEEGTLRDYRQDLEVVEQNQTKENDDNNNVLKYSRRKRSGRVYDKWEATGRSSEFLSNMKISLLPLKKSLFLGKSSGVRVGRGEKRKSKRVLINLNEDN</sequence>
<dbReference type="Proteomes" id="UP000315295">
    <property type="component" value="Unassembled WGS sequence"/>
</dbReference>
<gene>
    <name evidence="2" type="ORF">C1H46_036920</name>
</gene>
<dbReference type="EMBL" id="VIEB01000955">
    <property type="protein sequence ID" value="TQD77566.1"/>
    <property type="molecule type" value="Genomic_DNA"/>
</dbReference>
<keyword evidence="1" id="KW-0175">Coiled coil</keyword>
<accession>A0A540KTL6</accession>
<name>A0A540KTL6_MALBA</name>
<evidence type="ECO:0000313" key="2">
    <source>
        <dbReference type="EMBL" id="TQD77566.1"/>
    </source>
</evidence>
<protein>
    <submittedName>
        <fullName evidence="2">Uncharacterized protein</fullName>
    </submittedName>
</protein>
<evidence type="ECO:0000313" key="3">
    <source>
        <dbReference type="Proteomes" id="UP000315295"/>
    </source>
</evidence>
<evidence type="ECO:0000256" key="1">
    <source>
        <dbReference type="SAM" id="Coils"/>
    </source>
</evidence>
<keyword evidence="3" id="KW-1185">Reference proteome</keyword>
<comment type="caution">
    <text evidence="2">The sequence shown here is derived from an EMBL/GenBank/DDBJ whole genome shotgun (WGS) entry which is preliminary data.</text>
</comment>
<feature type="coiled-coil region" evidence="1">
    <location>
        <begin position="4"/>
        <end position="31"/>
    </location>
</feature>
<proteinExistence type="predicted"/>
<dbReference type="AlphaFoldDB" id="A0A540KTL6"/>